<name>A0A2T0BIV9_9CLOT</name>
<reference evidence="6 7" key="1">
    <citation type="submission" date="2018-03" db="EMBL/GenBank/DDBJ databases">
        <title>Genome sequence of Clostridium vincentii DSM 10228.</title>
        <authorList>
            <person name="Poehlein A."/>
            <person name="Daniel R."/>
        </authorList>
    </citation>
    <scope>NUCLEOTIDE SEQUENCE [LARGE SCALE GENOMIC DNA]</scope>
    <source>
        <strain evidence="6 7">DSM 10228</strain>
    </source>
</reference>
<gene>
    <name evidence="6" type="ORF">CLVI_07340</name>
</gene>
<proteinExistence type="inferred from homology"/>
<keyword evidence="1" id="KW-0479">Metal-binding</keyword>
<dbReference type="Proteomes" id="UP000239471">
    <property type="component" value="Unassembled WGS sequence"/>
</dbReference>
<evidence type="ECO:0000256" key="3">
    <source>
        <dbReference type="ARBA" id="ARBA00023004"/>
    </source>
</evidence>
<dbReference type="Pfam" id="PF00149">
    <property type="entry name" value="Metallophos"/>
    <property type="match status" value="1"/>
</dbReference>
<dbReference type="Gene3D" id="3.60.21.10">
    <property type="match status" value="1"/>
</dbReference>
<dbReference type="RefSeq" id="WP_106058764.1">
    <property type="nucleotide sequence ID" value="NZ_PVXQ01000005.1"/>
</dbReference>
<comment type="similarity">
    <text evidence="4">Belongs to the cyclic nucleotide phosphodiesterase class-III family.</text>
</comment>
<evidence type="ECO:0000259" key="5">
    <source>
        <dbReference type="Pfam" id="PF00149"/>
    </source>
</evidence>
<dbReference type="SUPFAM" id="SSF56300">
    <property type="entry name" value="Metallo-dependent phosphatases"/>
    <property type="match status" value="1"/>
</dbReference>
<dbReference type="InterPro" id="IPR004843">
    <property type="entry name" value="Calcineurin-like_PHP"/>
</dbReference>
<dbReference type="PANTHER" id="PTHR42988:SF2">
    <property type="entry name" value="CYCLIC NUCLEOTIDE PHOSPHODIESTERASE CBUA0032-RELATED"/>
    <property type="match status" value="1"/>
</dbReference>
<organism evidence="6 7">
    <name type="scientific">Clostridium vincentii</name>
    <dbReference type="NCBI Taxonomy" id="52704"/>
    <lineage>
        <taxon>Bacteria</taxon>
        <taxon>Bacillati</taxon>
        <taxon>Bacillota</taxon>
        <taxon>Clostridia</taxon>
        <taxon>Eubacteriales</taxon>
        <taxon>Clostridiaceae</taxon>
        <taxon>Clostridium</taxon>
    </lineage>
</organism>
<accession>A0A2T0BIV9</accession>
<dbReference type="EMBL" id="PVXQ01000005">
    <property type="protein sequence ID" value="PRR83787.1"/>
    <property type="molecule type" value="Genomic_DNA"/>
</dbReference>
<dbReference type="InterPro" id="IPR029052">
    <property type="entry name" value="Metallo-depent_PP-like"/>
</dbReference>
<dbReference type="InterPro" id="IPR050884">
    <property type="entry name" value="CNP_phosphodiesterase-III"/>
</dbReference>
<evidence type="ECO:0000313" key="6">
    <source>
        <dbReference type="EMBL" id="PRR83787.1"/>
    </source>
</evidence>
<keyword evidence="2" id="KW-0378">Hydrolase</keyword>
<comment type="caution">
    <text evidence="6">The sequence shown here is derived from an EMBL/GenBank/DDBJ whole genome shotgun (WGS) entry which is preliminary data.</text>
</comment>
<dbReference type="GO" id="GO:0046872">
    <property type="term" value="F:metal ion binding"/>
    <property type="evidence" value="ECO:0007669"/>
    <property type="project" value="UniProtKB-KW"/>
</dbReference>
<dbReference type="OrthoDB" id="5505563at2"/>
<sequence>MRIVILGDFHYSDLSEKNKIKDKEIFETRDKYYEEIISSFLNTNGDYHIALGDLTDFGNKEELKYVCGAMKNNGVNFIHVIGNHDSYNSSKRDILNETKQERYFSIDKDDKKLIFIDSTLETNRECCGGSIDEEQLTWLENEIIVSEGKTVLIFSHHPVYDTTALSKEKNLYIREIEELDRILSLHKGRGIFFNGHNHVNSIFKRENWHFVQTGAILDINAFRVVDIKEDKINFNYKRVHEVSAFSKFIGTNMKHFYIKDGAKGNEEDRVLCICN</sequence>
<keyword evidence="3" id="KW-0408">Iron</keyword>
<evidence type="ECO:0000313" key="7">
    <source>
        <dbReference type="Proteomes" id="UP000239471"/>
    </source>
</evidence>
<evidence type="ECO:0000256" key="4">
    <source>
        <dbReference type="ARBA" id="ARBA00025742"/>
    </source>
</evidence>
<feature type="domain" description="Calcineurin-like phosphoesterase" evidence="5">
    <location>
        <begin position="1"/>
        <end position="199"/>
    </location>
</feature>
<dbReference type="AlphaFoldDB" id="A0A2T0BIV9"/>
<dbReference type="GO" id="GO:0016787">
    <property type="term" value="F:hydrolase activity"/>
    <property type="evidence" value="ECO:0007669"/>
    <property type="project" value="UniProtKB-KW"/>
</dbReference>
<evidence type="ECO:0000256" key="2">
    <source>
        <dbReference type="ARBA" id="ARBA00022801"/>
    </source>
</evidence>
<evidence type="ECO:0000256" key="1">
    <source>
        <dbReference type="ARBA" id="ARBA00022723"/>
    </source>
</evidence>
<protein>
    <submittedName>
        <fullName evidence="6">Cyclic 3',5'-adenosine monophosphate phosphodiesterase</fullName>
    </submittedName>
</protein>
<dbReference type="PANTHER" id="PTHR42988">
    <property type="entry name" value="PHOSPHOHYDROLASE"/>
    <property type="match status" value="1"/>
</dbReference>
<keyword evidence="7" id="KW-1185">Reference proteome</keyword>